<evidence type="ECO:0000313" key="1">
    <source>
        <dbReference type="EMBL" id="VFK31778.1"/>
    </source>
</evidence>
<proteinExistence type="predicted"/>
<evidence type="ECO:0000313" key="2">
    <source>
        <dbReference type="EMBL" id="VFK34073.1"/>
    </source>
</evidence>
<reference evidence="3" key="1">
    <citation type="submission" date="2019-02" db="EMBL/GenBank/DDBJ databases">
        <authorList>
            <person name="Gruber-Vodicka R. H."/>
            <person name="Seah K. B. B."/>
        </authorList>
    </citation>
    <scope>NUCLEOTIDE SEQUENCE</scope>
    <source>
        <strain evidence="1">BECK_BZ197</strain>
        <strain evidence="3">BECK_BZ198</strain>
        <strain evidence="2">BECK_BZ199</strain>
    </source>
</reference>
<sequence>MQTLCETGAVIFLGNLRSRYVGICMRKGKPNDYPQCCHTDIYGPPRHARKKFNEGKEAPLTNQDLLDKHDAFIPLPAIGHEVKLAARIYQEQTNQYFRG</sequence>
<dbReference type="EMBL" id="CAADFO010000093">
    <property type="protein sequence ID" value="VFK31778.1"/>
    <property type="molecule type" value="Genomic_DNA"/>
</dbReference>
<dbReference type="EMBL" id="CAADFQ010000060">
    <property type="protein sequence ID" value="VFK34073.1"/>
    <property type="molecule type" value="Genomic_DNA"/>
</dbReference>
<evidence type="ECO:0000313" key="3">
    <source>
        <dbReference type="EMBL" id="VFK76572.1"/>
    </source>
</evidence>
<gene>
    <name evidence="1" type="ORF">BECKMB1821G_GA0114241_10936</name>
    <name evidence="3" type="ORF">BECKMB1821H_GA0114242_106318</name>
    <name evidence="2" type="ORF">BECKMB1821I_GA0114274_106016</name>
</gene>
<name>A0A451BE65_9GAMM</name>
<accession>A0A451BE65</accession>
<organism evidence="3">
    <name type="scientific">Candidatus Kentrum sp. MB</name>
    <dbReference type="NCBI Taxonomy" id="2138164"/>
    <lineage>
        <taxon>Bacteria</taxon>
        <taxon>Pseudomonadati</taxon>
        <taxon>Pseudomonadota</taxon>
        <taxon>Gammaproteobacteria</taxon>
        <taxon>Candidatus Kentrum</taxon>
    </lineage>
</organism>
<dbReference type="EMBL" id="CAADGH010000063">
    <property type="protein sequence ID" value="VFK76572.1"/>
    <property type="molecule type" value="Genomic_DNA"/>
</dbReference>
<protein>
    <submittedName>
        <fullName evidence="3">Uncharacterized protein</fullName>
    </submittedName>
</protein>
<dbReference type="AlphaFoldDB" id="A0A451BE65"/>